<feature type="transmembrane region" description="Helical" evidence="1">
    <location>
        <begin position="30"/>
        <end position="47"/>
    </location>
</feature>
<evidence type="ECO:0000256" key="1">
    <source>
        <dbReference type="SAM" id="Phobius"/>
    </source>
</evidence>
<keyword evidence="1" id="KW-1133">Transmembrane helix</keyword>
<keyword evidence="3" id="KW-1185">Reference proteome</keyword>
<name>A0A1G8NNU8_9BACI</name>
<gene>
    <name evidence="2" type="ORF">SAMN04488123_106143</name>
</gene>
<keyword evidence="1" id="KW-0472">Membrane</keyword>
<dbReference type="RefSeq" id="WP_176764683.1">
    <property type="nucleotide sequence ID" value="NZ_FNEN01000006.1"/>
</dbReference>
<sequence length="51" mass="5859">MQAVWFGVAIFVGWLIIDWSKEKRIHREQVLYSLVAGIIGGLGWAVIDWVM</sequence>
<reference evidence="2 3" key="1">
    <citation type="submission" date="2016-10" db="EMBL/GenBank/DDBJ databases">
        <authorList>
            <person name="de Groot N.N."/>
        </authorList>
    </citation>
    <scope>NUCLEOTIDE SEQUENCE [LARGE SCALE GENOMIC DNA]</scope>
    <source>
        <strain evidence="2 3">DSM 21771</strain>
    </source>
</reference>
<evidence type="ECO:0000313" key="2">
    <source>
        <dbReference type="EMBL" id="SDI81180.1"/>
    </source>
</evidence>
<organism evidence="2 3">
    <name type="scientific">Natribacillus halophilus</name>
    <dbReference type="NCBI Taxonomy" id="549003"/>
    <lineage>
        <taxon>Bacteria</taxon>
        <taxon>Bacillati</taxon>
        <taxon>Bacillota</taxon>
        <taxon>Bacilli</taxon>
        <taxon>Bacillales</taxon>
        <taxon>Bacillaceae</taxon>
        <taxon>Natribacillus</taxon>
    </lineage>
</organism>
<proteinExistence type="predicted"/>
<dbReference type="EMBL" id="FNEN01000006">
    <property type="protein sequence ID" value="SDI81180.1"/>
    <property type="molecule type" value="Genomic_DNA"/>
</dbReference>
<keyword evidence="1" id="KW-0812">Transmembrane</keyword>
<dbReference type="Proteomes" id="UP000198853">
    <property type="component" value="Unassembled WGS sequence"/>
</dbReference>
<dbReference type="AlphaFoldDB" id="A0A1G8NNU8"/>
<protein>
    <submittedName>
        <fullName evidence="2">Uncharacterized protein</fullName>
    </submittedName>
</protein>
<evidence type="ECO:0000313" key="3">
    <source>
        <dbReference type="Proteomes" id="UP000198853"/>
    </source>
</evidence>
<accession>A0A1G8NNU8</accession>